<sequence length="74" mass="8128">MRSWIKRLLGFVCPELGIFPSLAVVVTLAGLLVWGNPSHFHVLILTLLIFLAVRLLCWSAVTLGVCLLEVIDGI</sequence>
<dbReference type="EMBL" id="CP035758">
    <property type="protein sequence ID" value="QBD83318.1"/>
    <property type="molecule type" value="Genomic_DNA"/>
</dbReference>
<keyword evidence="1" id="KW-0812">Transmembrane</keyword>
<evidence type="ECO:0000313" key="2">
    <source>
        <dbReference type="EMBL" id="QBD83318.1"/>
    </source>
</evidence>
<dbReference type="KEGG" id="kbs:EPA93_48105"/>
<accession>A0A4P6K4Q3</accession>
<dbReference type="Proteomes" id="UP000290365">
    <property type="component" value="Chromosome"/>
</dbReference>
<gene>
    <name evidence="2" type="ORF">EPA93_48105</name>
</gene>
<protein>
    <submittedName>
        <fullName evidence="2">Uncharacterized protein</fullName>
    </submittedName>
</protein>
<keyword evidence="1" id="KW-0472">Membrane</keyword>
<proteinExistence type="predicted"/>
<dbReference type="RefSeq" id="WP_129894384.1">
    <property type="nucleotide sequence ID" value="NZ_CP035758.1"/>
</dbReference>
<name>A0A4P6K4Q3_KTERU</name>
<evidence type="ECO:0000313" key="3">
    <source>
        <dbReference type="Proteomes" id="UP000290365"/>
    </source>
</evidence>
<feature type="transmembrane region" description="Helical" evidence="1">
    <location>
        <begin position="40"/>
        <end position="68"/>
    </location>
</feature>
<evidence type="ECO:0000256" key="1">
    <source>
        <dbReference type="SAM" id="Phobius"/>
    </source>
</evidence>
<feature type="transmembrane region" description="Helical" evidence="1">
    <location>
        <begin position="12"/>
        <end position="34"/>
    </location>
</feature>
<dbReference type="AlphaFoldDB" id="A0A4P6K4Q3"/>
<keyword evidence="3" id="KW-1185">Reference proteome</keyword>
<reference evidence="2 3" key="1">
    <citation type="submission" date="2019-01" db="EMBL/GenBank/DDBJ databases">
        <title>Ktedonosporobacter rubrisoli SCAWS-G2.</title>
        <authorList>
            <person name="Huang Y."/>
            <person name="Yan B."/>
        </authorList>
    </citation>
    <scope>NUCLEOTIDE SEQUENCE [LARGE SCALE GENOMIC DNA]</scope>
    <source>
        <strain evidence="2 3">SCAWS-G2</strain>
    </source>
</reference>
<keyword evidence="1" id="KW-1133">Transmembrane helix</keyword>
<organism evidence="2 3">
    <name type="scientific">Ktedonosporobacter rubrisoli</name>
    <dbReference type="NCBI Taxonomy" id="2509675"/>
    <lineage>
        <taxon>Bacteria</taxon>
        <taxon>Bacillati</taxon>
        <taxon>Chloroflexota</taxon>
        <taxon>Ktedonobacteria</taxon>
        <taxon>Ktedonobacterales</taxon>
        <taxon>Ktedonosporobacteraceae</taxon>
        <taxon>Ktedonosporobacter</taxon>
    </lineage>
</organism>